<evidence type="ECO:0000313" key="4">
    <source>
        <dbReference type="Proteomes" id="UP001152797"/>
    </source>
</evidence>
<protein>
    <submittedName>
        <fullName evidence="2">Uncharacterized protein</fullName>
    </submittedName>
</protein>
<feature type="region of interest" description="Disordered" evidence="1">
    <location>
        <begin position="132"/>
        <end position="323"/>
    </location>
</feature>
<dbReference type="Proteomes" id="UP001152797">
    <property type="component" value="Unassembled WGS sequence"/>
</dbReference>
<proteinExistence type="predicted"/>
<evidence type="ECO:0000313" key="3">
    <source>
        <dbReference type="EMBL" id="CAL4764778.1"/>
    </source>
</evidence>
<accession>A0A9P1FIQ9</accession>
<gene>
    <name evidence="2" type="ORF">C1SCF055_LOCUS5604</name>
</gene>
<reference evidence="3 4" key="2">
    <citation type="submission" date="2024-05" db="EMBL/GenBank/DDBJ databases">
        <authorList>
            <person name="Chen Y."/>
            <person name="Shah S."/>
            <person name="Dougan E. K."/>
            <person name="Thang M."/>
            <person name="Chan C."/>
        </authorList>
    </citation>
    <scope>NUCLEOTIDE SEQUENCE [LARGE SCALE GENOMIC DNA]</scope>
</reference>
<dbReference type="EMBL" id="CAMXCT030000346">
    <property type="protein sequence ID" value="CAL4764778.1"/>
    <property type="molecule type" value="Genomic_DNA"/>
</dbReference>
<evidence type="ECO:0000256" key="1">
    <source>
        <dbReference type="SAM" id="MobiDB-lite"/>
    </source>
</evidence>
<reference evidence="2" key="1">
    <citation type="submission" date="2022-10" db="EMBL/GenBank/DDBJ databases">
        <authorList>
            <person name="Chen Y."/>
            <person name="Dougan E. K."/>
            <person name="Chan C."/>
            <person name="Rhodes N."/>
            <person name="Thang M."/>
        </authorList>
    </citation>
    <scope>NUCLEOTIDE SEQUENCE</scope>
</reference>
<keyword evidence="4" id="KW-1185">Reference proteome</keyword>
<name>A0A9P1FIQ9_9DINO</name>
<feature type="compositionally biased region" description="Acidic residues" evidence="1">
    <location>
        <begin position="244"/>
        <end position="261"/>
    </location>
</feature>
<comment type="caution">
    <text evidence="2">The sequence shown here is derived from an EMBL/GenBank/DDBJ whole genome shotgun (WGS) entry which is preliminary data.</text>
</comment>
<dbReference type="OrthoDB" id="446298at2759"/>
<dbReference type="EMBL" id="CAMXCT020000346">
    <property type="protein sequence ID" value="CAL1130841.1"/>
    <property type="molecule type" value="Genomic_DNA"/>
</dbReference>
<dbReference type="AlphaFoldDB" id="A0A9P1FIQ9"/>
<feature type="non-terminal residue" evidence="2">
    <location>
        <position position="1"/>
    </location>
</feature>
<feature type="non-terminal residue" evidence="2">
    <location>
        <position position="460"/>
    </location>
</feature>
<feature type="compositionally biased region" description="Basic and acidic residues" evidence="1">
    <location>
        <begin position="279"/>
        <end position="315"/>
    </location>
</feature>
<evidence type="ECO:0000313" key="2">
    <source>
        <dbReference type="EMBL" id="CAI3977466.1"/>
    </source>
</evidence>
<dbReference type="EMBL" id="CAMXCT010000346">
    <property type="protein sequence ID" value="CAI3977466.1"/>
    <property type="molecule type" value="Genomic_DNA"/>
</dbReference>
<sequence>DASKIFQVCVRLLEVGAATHRPVRKLGDIQQASNSKWSVSLQLKVIAMAWLGRRPRRSVGGTENPLREAMRSRGGLTIKPTAPTDIEDNEAAPENSTLDWLNLNALGSRAIQGAIDRMRASTLGAGEAEVQAEGLLMSPRRSAPEPRPEGYPSGRKSLGNALRTRGGITRPSRAEAEPSELNEEPMVHADTAPVLDRTITEPLPSVQEEDHMPHSPLMTPKATPKASQAEPNAMEADIEPQKDQDEDVEGTTAPEELDEIRDEGSLEQTDMTDEAMPVAKEESALESQPERRDSRDSQEETRPKAKDPKDPEKSAAPRLPLPTPLMAATASAKRAEPPAVVVKPQKEELPSQPVHQLPAPDAYLKSIPTAKEVGKLKELREFWGNKSSKGFAGPGLAGSRLSKVEAQATLQRLLIAGGDLDEVRRLRKIIAELVLMQPMTNCTMTLLFLKDPGSICRGYF</sequence>
<organism evidence="2">
    <name type="scientific">Cladocopium goreaui</name>
    <dbReference type="NCBI Taxonomy" id="2562237"/>
    <lineage>
        <taxon>Eukaryota</taxon>
        <taxon>Sar</taxon>
        <taxon>Alveolata</taxon>
        <taxon>Dinophyceae</taxon>
        <taxon>Suessiales</taxon>
        <taxon>Symbiodiniaceae</taxon>
        <taxon>Cladocopium</taxon>
    </lineage>
</organism>